<dbReference type="EMBL" id="VDGT01000015">
    <property type="protein sequence ID" value="TNM27977.1"/>
    <property type="molecule type" value="Genomic_DNA"/>
</dbReference>
<dbReference type="AlphaFoldDB" id="A0A5C4UWQ7"/>
<reference evidence="1 2" key="1">
    <citation type="submission" date="2019-06" db="EMBL/GenBank/DDBJ databases">
        <title>Draft genome of Streptomyces sedi sp. JCM16909.</title>
        <authorList>
            <person name="Klykleung N."/>
            <person name="Tanasupawat S."/>
            <person name="Kudo T."/>
            <person name="Yuki M."/>
            <person name="Ohkuma M."/>
        </authorList>
    </citation>
    <scope>NUCLEOTIDE SEQUENCE [LARGE SCALE GENOMIC DNA]</scope>
    <source>
        <strain evidence="1 2">JCM 16909</strain>
    </source>
</reference>
<dbReference type="Proteomes" id="UP000311713">
    <property type="component" value="Unassembled WGS sequence"/>
</dbReference>
<evidence type="ECO:0008006" key="3">
    <source>
        <dbReference type="Google" id="ProtNLM"/>
    </source>
</evidence>
<proteinExistence type="predicted"/>
<evidence type="ECO:0000313" key="2">
    <source>
        <dbReference type="Proteomes" id="UP000311713"/>
    </source>
</evidence>
<sequence length="95" mass="10378">MSDLDITVSEVQELGEKLRLIATEFENAEDAASDYAEQVSHSGLAHELEEFAENWGVHRDKLMDGLRTLAEKAIKAAEGYDGIESELAEALQGGN</sequence>
<protein>
    <recommendedName>
        <fullName evidence="3">PE domain-containing protein</fullName>
    </recommendedName>
</protein>
<keyword evidence="2" id="KW-1185">Reference proteome</keyword>
<dbReference type="RefSeq" id="WP_139647099.1">
    <property type="nucleotide sequence ID" value="NZ_BAAAZS010000017.1"/>
</dbReference>
<organism evidence="1 2">
    <name type="scientific">Streptomyces sedi</name>
    <dbReference type="NCBI Taxonomy" id="555059"/>
    <lineage>
        <taxon>Bacteria</taxon>
        <taxon>Bacillati</taxon>
        <taxon>Actinomycetota</taxon>
        <taxon>Actinomycetes</taxon>
        <taxon>Kitasatosporales</taxon>
        <taxon>Streptomycetaceae</taxon>
        <taxon>Streptomyces</taxon>
    </lineage>
</organism>
<comment type="caution">
    <text evidence="1">The sequence shown here is derived from an EMBL/GenBank/DDBJ whole genome shotgun (WGS) entry which is preliminary data.</text>
</comment>
<evidence type="ECO:0000313" key="1">
    <source>
        <dbReference type="EMBL" id="TNM27977.1"/>
    </source>
</evidence>
<dbReference type="OrthoDB" id="3386776at2"/>
<gene>
    <name evidence="1" type="ORF">FH715_19545</name>
</gene>
<accession>A0A5C4UWQ7</accession>
<name>A0A5C4UWQ7_9ACTN</name>